<reference evidence="5" key="2">
    <citation type="submission" date="2025-08" db="UniProtKB">
        <authorList>
            <consortium name="Ensembl"/>
        </authorList>
    </citation>
    <scope>IDENTIFICATION</scope>
</reference>
<dbReference type="InterPro" id="IPR019826">
    <property type="entry name" value="Carboxylesterase_B_AS"/>
</dbReference>
<name>A0A3Q1IU88_ANATE</name>
<organism evidence="5 6">
    <name type="scientific">Anabas testudineus</name>
    <name type="common">Climbing perch</name>
    <name type="synonym">Anthias testudineus</name>
    <dbReference type="NCBI Taxonomy" id="64144"/>
    <lineage>
        <taxon>Eukaryota</taxon>
        <taxon>Metazoa</taxon>
        <taxon>Chordata</taxon>
        <taxon>Craniata</taxon>
        <taxon>Vertebrata</taxon>
        <taxon>Euteleostomi</taxon>
        <taxon>Actinopterygii</taxon>
        <taxon>Neopterygii</taxon>
        <taxon>Teleostei</taxon>
        <taxon>Neoteleostei</taxon>
        <taxon>Acanthomorphata</taxon>
        <taxon>Anabantaria</taxon>
        <taxon>Anabantiformes</taxon>
        <taxon>Anabantoidei</taxon>
        <taxon>Anabantidae</taxon>
        <taxon>Anabas</taxon>
    </lineage>
</organism>
<dbReference type="InterPro" id="IPR002018">
    <property type="entry name" value="CarbesteraseB"/>
</dbReference>
<dbReference type="OMA" id="VLMANEP"/>
<evidence type="ECO:0000313" key="5">
    <source>
        <dbReference type="Ensembl" id="ENSATEP00000025612.1"/>
    </source>
</evidence>
<evidence type="ECO:0000256" key="2">
    <source>
        <dbReference type="ARBA" id="ARBA00022801"/>
    </source>
</evidence>
<dbReference type="Ensembl" id="ENSATET00000026031.3">
    <property type="protein sequence ID" value="ENSATEP00000025612.1"/>
    <property type="gene ID" value="ENSATEG00000017781.3"/>
</dbReference>
<dbReference type="STRING" id="64144.ENSATEP00000025612"/>
<feature type="signal peptide" evidence="3">
    <location>
        <begin position="1"/>
        <end position="21"/>
    </location>
</feature>
<dbReference type="GeneID" id="113148216"/>
<reference evidence="5" key="1">
    <citation type="submission" date="2021-04" db="EMBL/GenBank/DDBJ databases">
        <authorList>
            <consortium name="Wellcome Sanger Institute Data Sharing"/>
        </authorList>
    </citation>
    <scope>NUCLEOTIDE SEQUENCE [LARGE SCALE GENOMIC DNA]</scope>
</reference>
<evidence type="ECO:0000256" key="3">
    <source>
        <dbReference type="RuleBase" id="RU361235"/>
    </source>
</evidence>
<dbReference type="GO" id="GO:0016787">
    <property type="term" value="F:hydrolase activity"/>
    <property type="evidence" value="ECO:0007669"/>
    <property type="project" value="UniProtKB-KW"/>
</dbReference>
<dbReference type="InterPro" id="IPR029058">
    <property type="entry name" value="AB_hydrolase_fold"/>
</dbReference>
<dbReference type="InParanoid" id="A0A3Q1IU88"/>
<dbReference type="AlphaFoldDB" id="A0A3Q1IU88"/>
<dbReference type="RefSeq" id="XP_026195603.1">
    <property type="nucleotide sequence ID" value="XM_026339818.1"/>
</dbReference>
<dbReference type="PANTHER" id="PTHR11559">
    <property type="entry name" value="CARBOXYLESTERASE"/>
    <property type="match status" value="1"/>
</dbReference>
<dbReference type="CDD" id="cd00312">
    <property type="entry name" value="Esterase_lipase"/>
    <property type="match status" value="1"/>
</dbReference>
<dbReference type="PROSITE" id="PS00941">
    <property type="entry name" value="CARBOXYLESTERASE_B_2"/>
    <property type="match status" value="1"/>
</dbReference>
<dbReference type="OrthoDB" id="3200163at2759"/>
<feature type="domain" description="Carboxylesterase type B" evidence="4">
    <location>
        <begin position="26"/>
        <end position="533"/>
    </location>
</feature>
<dbReference type="Pfam" id="PF00135">
    <property type="entry name" value="COesterase"/>
    <property type="match status" value="1"/>
</dbReference>
<evidence type="ECO:0000259" key="4">
    <source>
        <dbReference type="Pfam" id="PF00135"/>
    </source>
</evidence>
<keyword evidence="6" id="KW-1185">Reference proteome</keyword>
<dbReference type="InterPro" id="IPR050309">
    <property type="entry name" value="Type-B_Carboxylest/Lipase"/>
</dbReference>
<dbReference type="FunFam" id="3.40.50.1820:FF:000128">
    <property type="entry name" value="Carboxylic ester hydrolase"/>
    <property type="match status" value="1"/>
</dbReference>
<keyword evidence="2 3" id="KW-0378">Hydrolase</keyword>
<protein>
    <recommendedName>
        <fullName evidence="3">Carboxylic ester hydrolase</fullName>
        <ecNumber evidence="3">3.1.1.-</ecNumber>
    </recommendedName>
</protein>
<sequence>MEVRELHTVIQLACVLYLCAAADLHAPEVHTQLGSLRGEYVSVKGKETGVHAYLGVPFAKPPVSPALRMAAPQPVEGWEGVRDATRMPNMCVQQKQHALHMLSELGWVFADVPEISEDCLYLNIYTPANRTRDAKLPVMVWIHGGGFTLEAASLYDGSALAAYQDVVVVLIQYRLGLLGFLSTGDEHMPGNFGLLDQVQALKWVQQHIHSFGGDPGLVTIFGESAGGISVSLLLLSPLSNGLFHRAIAESGTAAMDMIVSNDPLSMMQLMANGSGCSLQSTEKFADCVRNLDYDSLVTIGKDENLLVSINVDGHFLTKPVDELFQKHELLTVPVMTGVTNDEAGWLVPQFFGFPFGPDGMSREEVTTRMSFFYSDAVIRDLIINEYIGTGEDRVKNRDGFREMLGDVLFNVPAVKTANFHRDAGAAVYLYEYLHPPIFLQAKRPSFVGCDHGDDIFSVLGLCFTTTHVKLAYACTEEEEQLGKITMSYWANFARTGSPNGDGLVHWPKYGDKEEYMAIGLKQQASAQHLKRDKFIFLTQTLPEKVRQHQEKMVRREL</sequence>
<dbReference type="SUPFAM" id="SSF53474">
    <property type="entry name" value="alpha/beta-Hydrolases"/>
    <property type="match status" value="1"/>
</dbReference>
<reference evidence="5" key="3">
    <citation type="submission" date="2025-09" db="UniProtKB">
        <authorList>
            <consortium name="Ensembl"/>
        </authorList>
    </citation>
    <scope>IDENTIFICATION</scope>
</reference>
<feature type="chain" id="PRO_5018376941" description="Carboxylic ester hydrolase" evidence="3">
    <location>
        <begin position="22"/>
        <end position="557"/>
    </location>
</feature>
<comment type="similarity">
    <text evidence="1 3">Belongs to the type-B carboxylesterase/lipase family.</text>
</comment>
<dbReference type="EC" id="3.1.1.-" evidence="3"/>
<dbReference type="Gene3D" id="3.40.50.1820">
    <property type="entry name" value="alpha/beta hydrolase"/>
    <property type="match status" value="1"/>
</dbReference>
<dbReference type="GeneTree" id="ENSGT00940000155200"/>
<keyword evidence="3" id="KW-0732">Signal</keyword>
<evidence type="ECO:0000256" key="1">
    <source>
        <dbReference type="ARBA" id="ARBA00005964"/>
    </source>
</evidence>
<dbReference type="Proteomes" id="UP000265040">
    <property type="component" value="Chromosome 22"/>
</dbReference>
<evidence type="ECO:0000313" key="6">
    <source>
        <dbReference type="Proteomes" id="UP000265040"/>
    </source>
</evidence>
<accession>A0A3Q1IU88</accession>
<dbReference type="InterPro" id="IPR019819">
    <property type="entry name" value="Carboxylesterase_B_CS"/>
</dbReference>
<dbReference type="PROSITE" id="PS00122">
    <property type="entry name" value="CARBOXYLESTERASE_B_1"/>
    <property type="match status" value="1"/>
</dbReference>
<proteinExistence type="inferred from homology"/>